<keyword evidence="4 6" id="KW-1133">Transmembrane helix</keyword>
<comment type="caution">
    <text evidence="8">The sequence shown here is derived from an EMBL/GenBank/DDBJ whole genome shotgun (WGS) entry which is preliminary data.</text>
</comment>
<dbReference type="Pfam" id="PF00482">
    <property type="entry name" value="T2SSF"/>
    <property type="match status" value="1"/>
</dbReference>
<feature type="domain" description="Type II secretion system protein GspF" evidence="7">
    <location>
        <begin position="136"/>
        <end position="261"/>
    </location>
</feature>
<dbReference type="PANTHER" id="PTHR35007">
    <property type="entry name" value="INTEGRAL MEMBRANE PROTEIN-RELATED"/>
    <property type="match status" value="1"/>
</dbReference>
<evidence type="ECO:0000256" key="5">
    <source>
        <dbReference type="ARBA" id="ARBA00023136"/>
    </source>
</evidence>
<evidence type="ECO:0000256" key="4">
    <source>
        <dbReference type="ARBA" id="ARBA00022989"/>
    </source>
</evidence>
<evidence type="ECO:0000256" key="6">
    <source>
        <dbReference type="SAM" id="Phobius"/>
    </source>
</evidence>
<dbReference type="PANTHER" id="PTHR35007:SF1">
    <property type="entry name" value="PILUS ASSEMBLY PROTEIN"/>
    <property type="match status" value="1"/>
</dbReference>
<evidence type="ECO:0000259" key="7">
    <source>
        <dbReference type="Pfam" id="PF00482"/>
    </source>
</evidence>
<dbReference type="RefSeq" id="WP_353109652.1">
    <property type="nucleotide sequence ID" value="NZ_APND01000001.1"/>
</dbReference>
<organism evidence="8 9">
    <name type="scientific">Salinisphaera dokdonensis CL-ES53</name>
    <dbReference type="NCBI Taxonomy" id="1304272"/>
    <lineage>
        <taxon>Bacteria</taxon>
        <taxon>Pseudomonadati</taxon>
        <taxon>Pseudomonadota</taxon>
        <taxon>Gammaproteobacteria</taxon>
        <taxon>Salinisphaerales</taxon>
        <taxon>Salinisphaeraceae</taxon>
        <taxon>Salinisphaera</taxon>
    </lineage>
</organism>
<evidence type="ECO:0000313" key="8">
    <source>
        <dbReference type="EMBL" id="MES1928527.1"/>
    </source>
</evidence>
<keyword evidence="9" id="KW-1185">Reference proteome</keyword>
<keyword evidence="2" id="KW-1003">Cell membrane</keyword>
<feature type="transmembrane region" description="Helical" evidence="6">
    <location>
        <begin position="245"/>
        <end position="263"/>
    </location>
</feature>
<keyword evidence="3 6" id="KW-0812">Transmembrane</keyword>
<reference evidence="8 9" key="1">
    <citation type="submission" date="2013-03" db="EMBL/GenBank/DDBJ databases">
        <title>Salinisphaera dokdonensis CL-ES53 Genome Sequencing.</title>
        <authorList>
            <person name="Li C."/>
            <person name="Lai Q."/>
            <person name="Shao Z."/>
        </authorList>
    </citation>
    <scope>NUCLEOTIDE SEQUENCE [LARGE SCALE GENOMIC DNA]</scope>
    <source>
        <strain evidence="8 9">CL-ES53</strain>
    </source>
</reference>
<feature type="transmembrane region" description="Helical" evidence="6">
    <location>
        <begin position="85"/>
        <end position="118"/>
    </location>
</feature>
<evidence type="ECO:0000313" key="9">
    <source>
        <dbReference type="Proteomes" id="UP001460888"/>
    </source>
</evidence>
<proteinExistence type="predicted"/>
<keyword evidence="5 6" id="KW-0472">Membrane</keyword>
<gene>
    <name evidence="8" type="ORF">SADO_04690</name>
</gene>
<protein>
    <submittedName>
        <fullName evidence="8">Flp pilus assembly protein TadB</fullName>
    </submittedName>
</protein>
<dbReference type="Proteomes" id="UP001460888">
    <property type="component" value="Unassembled WGS sequence"/>
</dbReference>
<feature type="transmembrane region" description="Helical" evidence="6">
    <location>
        <begin position="269"/>
        <end position="297"/>
    </location>
</feature>
<dbReference type="InterPro" id="IPR018076">
    <property type="entry name" value="T2SS_GspF_dom"/>
</dbReference>
<evidence type="ECO:0000256" key="1">
    <source>
        <dbReference type="ARBA" id="ARBA00004651"/>
    </source>
</evidence>
<evidence type="ECO:0000256" key="3">
    <source>
        <dbReference type="ARBA" id="ARBA00022692"/>
    </source>
</evidence>
<accession>A0ABV2AZ07</accession>
<name>A0ABV2AZ07_9GAMM</name>
<dbReference type="EMBL" id="APND01000001">
    <property type="protein sequence ID" value="MES1928527.1"/>
    <property type="molecule type" value="Genomic_DNA"/>
</dbReference>
<sequence>MWIVAGMCALFLLGGGLLVLARASQRAEREKLAERVGQFSVDDTNDPVSGLQRLEGIRNPLMRELCRRMWSAGIEVSPVRLGQFAAFWILGTVLVVIVLGLAGLVTMFALLLLVVLVLAHRKRSRRRQINAQMPNFLGYLVRALTAGNTLEDGIQSAALESVEPIRSVFLSVSRQVRLGASIEDTLGESARIHELKSLHILAMSARVNRRYGGSMRRVIASLVDTIRQQEAAARELKALTGETRFSAYVVAAIPVAISLFFYLQNPEYYAAMLASPGGQVAVMLALALEALGLVIIWRMMSRLQEPDA</sequence>
<comment type="subcellular location">
    <subcellularLocation>
        <location evidence="1">Cell membrane</location>
        <topology evidence="1">Multi-pass membrane protein</topology>
    </subcellularLocation>
</comment>
<evidence type="ECO:0000256" key="2">
    <source>
        <dbReference type="ARBA" id="ARBA00022475"/>
    </source>
</evidence>